<accession>A0A0A0RRX0</accession>
<name>A0A0A0RRX0_9CAUD</name>
<keyword evidence="2" id="KW-1185">Reference proteome</keyword>
<evidence type="ECO:0000313" key="1">
    <source>
        <dbReference type="EMBL" id="AIW03226.1"/>
    </source>
</evidence>
<dbReference type="Proteomes" id="UP000030206">
    <property type="component" value="Segment"/>
</dbReference>
<organism evidence="1 2">
    <name type="scientific">Bacillus phage Mater</name>
    <dbReference type="NCBI Taxonomy" id="1540090"/>
    <lineage>
        <taxon>Viruses</taxon>
        <taxon>Duplodnaviria</taxon>
        <taxon>Heunggongvirae</taxon>
        <taxon>Uroviricota</taxon>
        <taxon>Caudoviricetes</taxon>
        <taxon>Herelleviridae</taxon>
        <taxon>Bastillevirinae</taxon>
        <taxon>Matervirus</taxon>
        <taxon>Matervirus mater</taxon>
    </lineage>
</organism>
<dbReference type="KEGG" id="vg:24606968"/>
<dbReference type="EMBL" id="KM236245">
    <property type="protein sequence ID" value="AIW03226.1"/>
    <property type="molecule type" value="Genomic_DNA"/>
</dbReference>
<dbReference type="GeneID" id="24606968"/>
<sequence length="97" mass="10851">MPINIYKEGTAVMTFGSGDISVSPGLDSSDYNKGVLSFKRQEAAPIGDRHVYSEEIILDPETIPVQLVFTKAESIDVLISNLERVKRFMERGEIDFK</sequence>
<proteinExistence type="predicted"/>
<evidence type="ECO:0000313" key="2">
    <source>
        <dbReference type="Proteomes" id="UP000030206"/>
    </source>
</evidence>
<dbReference type="RefSeq" id="YP_009151028.1">
    <property type="nucleotide sequence ID" value="NC_027366.1"/>
</dbReference>
<gene>
    <name evidence="1" type="ORF">CPT_Mater69</name>
</gene>
<reference evidence="1 2" key="1">
    <citation type="submission" date="2014-07" db="EMBL/GenBank/DDBJ databases">
        <title>Complete Genome of Bacillus megaterium Myophage Mater.</title>
        <authorList>
            <person name="Lancaster J.C."/>
            <person name="Hodde M.K."/>
            <person name="Hernandez A.C."/>
            <person name="Everett G.F.K."/>
        </authorList>
    </citation>
    <scope>NUCLEOTIDE SEQUENCE [LARGE SCALE GENOMIC DNA]</scope>
</reference>
<protein>
    <submittedName>
        <fullName evidence="1">Uncharacterized protein</fullName>
    </submittedName>
</protein>